<sequence>MVEGGQRMGTGAARNSSESRTLGRSTILSSTIERFPAPSTDPHVTTAIFYAASHD</sequence>
<keyword evidence="3" id="KW-1185">Reference proteome</keyword>
<evidence type="ECO:0000313" key="2">
    <source>
        <dbReference type="EMBL" id="EDN94581.1"/>
    </source>
</evidence>
<evidence type="ECO:0000256" key="1">
    <source>
        <dbReference type="SAM" id="MobiDB-lite"/>
    </source>
</evidence>
<gene>
    <name evidence="2" type="ORF">SS1G_10455</name>
</gene>
<dbReference type="HOGENOM" id="CLU_3033797_0_0_1"/>
<dbReference type="KEGG" id="ssl:SS1G_10455"/>
<feature type="compositionally biased region" description="Polar residues" evidence="1">
    <location>
        <begin position="13"/>
        <end position="32"/>
    </location>
</feature>
<name>A7EYN9_SCLS1</name>
<dbReference type="InParanoid" id="A7EYN9"/>
<dbReference type="GeneID" id="5484939"/>
<accession>A7EYN9</accession>
<protein>
    <submittedName>
        <fullName evidence="2">Uncharacterized protein</fullName>
    </submittedName>
</protein>
<feature type="region of interest" description="Disordered" evidence="1">
    <location>
        <begin position="1"/>
        <end position="41"/>
    </location>
</feature>
<dbReference type="EMBL" id="CH476635">
    <property type="protein sequence ID" value="EDN94581.1"/>
    <property type="molecule type" value="Genomic_DNA"/>
</dbReference>
<organism evidence="2 3">
    <name type="scientific">Sclerotinia sclerotiorum (strain ATCC 18683 / 1980 / Ss-1)</name>
    <name type="common">White mold</name>
    <name type="synonym">Whetzelinia sclerotiorum</name>
    <dbReference type="NCBI Taxonomy" id="665079"/>
    <lineage>
        <taxon>Eukaryota</taxon>
        <taxon>Fungi</taxon>
        <taxon>Dikarya</taxon>
        <taxon>Ascomycota</taxon>
        <taxon>Pezizomycotina</taxon>
        <taxon>Leotiomycetes</taxon>
        <taxon>Helotiales</taxon>
        <taxon>Sclerotiniaceae</taxon>
        <taxon>Sclerotinia</taxon>
    </lineage>
</organism>
<reference evidence="3" key="1">
    <citation type="journal article" date="2011" name="PLoS Genet.">
        <title>Genomic analysis of the necrotrophic fungal pathogens Sclerotinia sclerotiorum and Botrytis cinerea.</title>
        <authorList>
            <person name="Amselem J."/>
            <person name="Cuomo C.A."/>
            <person name="van Kan J.A."/>
            <person name="Viaud M."/>
            <person name="Benito E.P."/>
            <person name="Couloux A."/>
            <person name="Coutinho P.M."/>
            <person name="de Vries R.P."/>
            <person name="Dyer P.S."/>
            <person name="Fillinger S."/>
            <person name="Fournier E."/>
            <person name="Gout L."/>
            <person name="Hahn M."/>
            <person name="Kohn L."/>
            <person name="Lapalu N."/>
            <person name="Plummer K.M."/>
            <person name="Pradier J.M."/>
            <person name="Quevillon E."/>
            <person name="Sharon A."/>
            <person name="Simon A."/>
            <person name="ten Have A."/>
            <person name="Tudzynski B."/>
            <person name="Tudzynski P."/>
            <person name="Wincker P."/>
            <person name="Andrew M."/>
            <person name="Anthouard V."/>
            <person name="Beever R.E."/>
            <person name="Beffa R."/>
            <person name="Benoit I."/>
            <person name="Bouzid O."/>
            <person name="Brault B."/>
            <person name="Chen Z."/>
            <person name="Choquer M."/>
            <person name="Collemare J."/>
            <person name="Cotton P."/>
            <person name="Danchin E.G."/>
            <person name="Da Silva C."/>
            <person name="Gautier A."/>
            <person name="Giraud C."/>
            <person name="Giraud T."/>
            <person name="Gonzalez C."/>
            <person name="Grossetete S."/>
            <person name="Guldener U."/>
            <person name="Henrissat B."/>
            <person name="Howlett B.J."/>
            <person name="Kodira C."/>
            <person name="Kretschmer M."/>
            <person name="Lappartient A."/>
            <person name="Leroch M."/>
            <person name="Levis C."/>
            <person name="Mauceli E."/>
            <person name="Neuveglise C."/>
            <person name="Oeser B."/>
            <person name="Pearson M."/>
            <person name="Poulain J."/>
            <person name="Poussereau N."/>
            <person name="Quesneville H."/>
            <person name="Rascle C."/>
            <person name="Schumacher J."/>
            <person name="Segurens B."/>
            <person name="Sexton A."/>
            <person name="Silva E."/>
            <person name="Sirven C."/>
            <person name="Soanes D.M."/>
            <person name="Talbot N.J."/>
            <person name="Templeton M."/>
            <person name="Yandava C."/>
            <person name="Yarden O."/>
            <person name="Zeng Q."/>
            <person name="Rollins J.A."/>
            <person name="Lebrun M.H."/>
            <person name="Dickman M."/>
        </authorList>
    </citation>
    <scope>NUCLEOTIDE SEQUENCE [LARGE SCALE GENOMIC DNA]</scope>
    <source>
        <strain evidence="3">ATCC 18683 / 1980 / Ss-1</strain>
    </source>
</reference>
<evidence type="ECO:0000313" key="3">
    <source>
        <dbReference type="Proteomes" id="UP000001312"/>
    </source>
</evidence>
<dbReference type="Proteomes" id="UP000001312">
    <property type="component" value="Unassembled WGS sequence"/>
</dbReference>
<dbReference type="RefSeq" id="XP_001588907.1">
    <property type="nucleotide sequence ID" value="XM_001588857.1"/>
</dbReference>
<proteinExistence type="predicted"/>
<dbReference type="AlphaFoldDB" id="A7EYN9"/>